<dbReference type="EMBL" id="NHRY01000229">
    <property type="protein sequence ID" value="PPQ29338.1"/>
    <property type="molecule type" value="Genomic_DNA"/>
</dbReference>
<evidence type="ECO:0000313" key="2">
    <source>
        <dbReference type="Proteomes" id="UP000239724"/>
    </source>
</evidence>
<reference evidence="1 2" key="1">
    <citation type="journal article" date="2018" name="Arch. Microbiol.">
        <title>New insights into the metabolic potential of the phototrophic purple bacterium Rhodopila globiformis DSM 161(T) from its draft genome sequence and evidence for a vanadium-dependent nitrogenase.</title>
        <authorList>
            <person name="Imhoff J.F."/>
            <person name="Rahn T."/>
            <person name="Kunzel S."/>
            <person name="Neulinger S.C."/>
        </authorList>
    </citation>
    <scope>NUCLEOTIDE SEQUENCE [LARGE SCALE GENOMIC DNA]</scope>
    <source>
        <strain evidence="1 2">DSM 161</strain>
    </source>
</reference>
<evidence type="ECO:0000313" key="1">
    <source>
        <dbReference type="EMBL" id="PPQ29338.1"/>
    </source>
</evidence>
<gene>
    <name evidence="1" type="ORF">CCS01_21935</name>
</gene>
<comment type="caution">
    <text evidence="1">The sequence shown here is derived from an EMBL/GenBank/DDBJ whole genome shotgun (WGS) entry which is preliminary data.</text>
</comment>
<keyword evidence="2" id="KW-1185">Reference proteome</keyword>
<name>A0A2S6N3Z2_RHOGL</name>
<accession>A0A2S6N3Z2</accession>
<proteinExistence type="predicted"/>
<dbReference type="Proteomes" id="UP000239724">
    <property type="component" value="Unassembled WGS sequence"/>
</dbReference>
<protein>
    <submittedName>
        <fullName evidence="1">Uncharacterized protein</fullName>
    </submittedName>
</protein>
<organism evidence="1 2">
    <name type="scientific">Rhodopila globiformis</name>
    <name type="common">Rhodopseudomonas globiformis</name>
    <dbReference type="NCBI Taxonomy" id="1071"/>
    <lineage>
        <taxon>Bacteria</taxon>
        <taxon>Pseudomonadati</taxon>
        <taxon>Pseudomonadota</taxon>
        <taxon>Alphaproteobacteria</taxon>
        <taxon>Acetobacterales</taxon>
        <taxon>Acetobacteraceae</taxon>
        <taxon>Rhodopila</taxon>
    </lineage>
</organism>
<sequence length="95" mass="10318">MQEIAMSESDDISARLTALETVVSQLITHLAVRSDDPAGWVETRKVLALTAVNAREVAGVARLRDAVSGFFHQAESVAEDYSYPSGRGTPRPFAR</sequence>
<dbReference type="AlphaFoldDB" id="A0A2S6N3Z2"/>